<evidence type="ECO:0000313" key="1">
    <source>
        <dbReference type="EMBL" id="KAF9792374.1"/>
    </source>
</evidence>
<keyword evidence="2" id="KW-1185">Reference proteome</keyword>
<sequence length="209" mass="23393">MSDSSSPIICFSSSVKGMDDWASRTGIPLTSADALGTTYTRAHRWLLRLKSDLVNEHGWRDVSPADSRMLFSIECPSPYKSPNGLPRTPAMRIEIPIHASSFFSPERRVQWEMVFHGSAFPALRHNTPVGDILNILQCLLTGMIVIIREENVPGEGQYKTSRALPPADWVSQNQTGLTEIFGPSHFKSLFKAASDTTKAFRLEKYPNKR</sequence>
<dbReference type="EMBL" id="WIUZ02000001">
    <property type="protein sequence ID" value="KAF9792374.1"/>
    <property type="molecule type" value="Genomic_DNA"/>
</dbReference>
<proteinExistence type="predicted"/>
<comment type="caution">
    <text evidence="1">The sequence shown here is derived from an EMBL/GenBank/DDBJ whole genome shotgun (WGS) entry which is preliminary data.</text>
</comment>
<organism evidence="1 2">
    <name type="scientific">Thelephora terrestris</name>
    <dbReference type="NCBI Taxonomy" id="56493"/>
    <lineage>
        <taxon>Eukaryota</taxon>
        <taxon>Fungi</taxon>
        <taxon>Dikarya</taxon>
        <taxon>Basidiomycota</taxon>
        <taxon>Agaricomycotina</taxon>
        <taxon>Agaricomycetes</taxon>
        <taxon>Thelephorales</taxon>
        <taxon>Thelephoraceae</taxon>
        <taxon>Thelephora</taxon>
    </lineage>
</organism>
<protein>
    <submittedName>
        <fullName evidence="1">Uncharacterized protein</fullName>
    </submittedName>
</protein>
<dbReference type="OrthoDB" id="3209743at2759"/>
<dbReference type="AlphaFoldDB" id="A0A9P6LC25"/>
<reference evidence="1" key="1">
    <citation type="journal article" date="2020" name="Nat. Commun.">
        <title>Large-scale genome sequencing of mycorrhizal fungi provides insights into the early evolution of symbiotic traits.</title>
        <authorList>
            <person name="Miyauchi S."/>
            <person name="Kiss E."/>
            <person name="Kuo A."/>
            <person name="Drula E."/>
            <person name="Kohler A."/>
            <person name="Sanchez-Garcia M."/>
            <person name="Morin E."/>
            <person name="Andreopoulos B."/>
            <person name="Barry K.W."/>
            <person name="Bonito G."/>
            <person name="Buee M."/>
            <person name="Carver A."/>
            <person name="Chen C."/>
            <person name="Cichocki N."/>
            <person name="Clum A."/>
            <person name="Culley D."/>
            <person name="Crous P.W."/>
            <person name="Fauchery L."/>
            <person name="Girlanda M."/>
            <person name="Hayes R.D."/>
            <person name="Keri Z."/>
            <person name="LaButti K."/>
            <person name="Lipzen A."/>
            <person name="Lombard V."/>
            <person name="Magnuson J."/>
            <person name="Maillard F."/>
            <person name="Murat C."/>
            <person name="Nolan M."/>
            <person name="Ohm R.A."/>
            <person name="Pangilinan J."/>
            <person name="Pereira M.F."/>
            <person name="Perotto S."/>
            <person name="Peter M."/>
            <person name="Pfister S."/>
            <person name="Riley R."/>
            <person name="Sitrit Y."/>
            <person name="Stielow J.B."/>
            <person name="Szollosi G."/>
            <person name="Zifcakova L."/>
            <person name="Stursova M."/>
            <person name="Spatafora J.W."/>
            <person name="Tedersoo L."/>
            <person name="Vaario L.M."/>
            <person name="Yamada A."/>
            <person name="Yan M."/>
            <person name="Wang P."/>
            <person name="Xu J."/>
            <person name="Bruns T."/>
            <person name="Baldrian P."/>
            <person name="Vilgalys R."/>
            <person name="Dunand C."/>
            <person name="Henrissat B."/>
            <person name="Grigoriev I.V."/>
            <person name="Hibbett D."/>
            <person name="Nagy L.G."/>
            <person name="Martin F.M."/>
        </authorList>
    </citation>
    <scope>NUCLEOTIDE SEQUENCE</scope>
    <source>
        <strain evidence="1">UH-Tt-Lm1</strain>
    </source>
</reference>
<accession>A0A9P6LC25</accession>
<dbReference type="Proteomes" id="UP000736335">
    <property type="component" value="Unassembled WGS sequence"/>
</dbReference>
<reference evidence="1" key="2">
    <citation type="submission" date="2020-11" db="EMBL/GenBank/DDBJ databases">
        <authorList>
            <consortium name="DOE Joint Genome Institute"/>
            <person name="Kuo A."/>
            <person name="Miyauchi S."/>
            <person name="Kiss E."/>
            <person name="Drula E."/>
            <person name="Kohler A."/>
            <person name="Sanchez-Garcia M."/>
            <person name="Andreopoulos B."/>
            <person name="Barry K.W."/>
            <person name="Bonito G."/>
            <person name="Buee M."/>
            <person name="Carver A."/>
            <person name="Chen C."/>
            <person name="Cichocki N."/>
            <person name="Clum A."/>
            <person name="Culley D."/>
            <person name="Crous P.W."/>
            <person name="Fauchery L."/>
            <person name="Girlanda M."/>
            <person name="Hayes R."/>
            <person name="Keri Z."/>
            <person name="Labutti K."/>
            <person name="Lipzen A."/>
            <person name="Lombard V."/>
            <person name="Magnuson J."/>
            <person name="Maillard F."/>
            <person name="Morin E."/>
            <person name="Murat C."/>
            <person name="Nolan M."/>
            <person name="Ohm R."/>
            <person name="Pangilinan J."/>
            <person name="Pereira M."/>
            <person name="Perotto S."/>
            <person name="Peter M."/>
            <person name="Riley R."/>
            <person name="Sitrit Y."/>
            <person name="Stielow B."/>
            <person name="Szollosi G."/>
            <person name="Zifcakova L."/>
            <person name="Stursova M."/>
            <person name="Spatafora J.W."/>
            <person name="Tedersoo L."/>
            <person name="Vaario L.-M."/>
            <person name="Yamada A."/>
            <person name="Yan M."/>
            <person name="Wang P."/>
            <person name="Xu J."/>
            <person name="Bruns T."/>
            <person name="Baldrian P."/>
            <person name="Vilgalys R."/>
            <person name="Henrissat B."/>
            <person name="Grigoriev I.V."/>
            <person name="Hibbett D."/>
            <person name="Nagy L.G."/>
            <person name="Martin F.M."/>
        </authorList>
    </citation>
    <scope>NUCLEOTIDE SEQUENCE</scope>
    <source>
        <strain evidence="1">UH-Tt-Lm1</strain>
    </source>
</reference>
<evidence type="ECO:0000313" key="2">
    <source>
        <dbReference type="Proteomes" id="UP000736335"/>
    </source>
</evidence>
<name>A0A9P6LC25_9AGAM</name>
<gene>
    <name evidence="1" type="ORF">BJ322DRAFT_996765</name>
</gene>